<comment type="caution">
    <text evidence="4">The sequence shown here is derived from an EMBL/GenBank/DDBJ whole genome shotgun (WGS) entry which is preliminary data.</text>
</comment>
<organism evidence="4 5">
    <name type="scientific">Aphanomyces euteiches</name>
    <dbReference type="NCBI Taxonomy" id="100861"/>
    <lineage>
        <taxon>Eukaryota</taxon>
        <taxon>Sar</taxon>
        <taxon>Stramenopiles</taxon>
        <taxon>Oomycota</taxon>
        <taxon>Saprolegniomycetes</taxon>
        <taxon>Saprolegniales</taxon>
        <taxon>Verrucalvaceae</taxon>
        <taxon>Aphanomyces</taxon>
    </lineage>
</organism>
<feature type="repeat" description="ANK" evidence="3">
    <location>
        <begin position="69"/>
        <end position="101"/>
    </location>
</feature>
<dbReference type="PANTHER" id="PTHR24198">
    <property type="entry name" value="ANKYRIN REPEAT AND PROTEIN KINASE DOMAIN-CONTAINING PROTEIN"/>
    <property type="match status" value="1"/>
</dbReference>
<evidence type="ECO:0000313" key="4">
    <source>
        <dbReference type="EMBL" id="KAF0731216.1"/>
    </source>
</evidence>
<proteinExistence type="predicted"/>
<accession>A0A6G0WUT2</accession>
<dbReference type="PANTHER" id="PTHR24198:SF194">
    <property type="entry name" value="INVERSIN-A"/>
    <property type="match status" value="1"/>
</dbReference>
<dbReference type="Pfam" id="PF00023">
    <property type="entry name" value="Ank"/>
    <property type="match status" value="1"/>
</dbReference>
<evidence type="ECO:0000256" key="1">
    <source>
        <dbReference type="ARBA" id="ARBA00022737"/>
    </source>
</evidence>
<keyword evidence="2 3" id="KW-0040">ANK repeat</keyword>
<dbReference type="InterPro" id="IPR002110">
    <property type="entry name" value="Ankyrin_rpt"/>
</dbReference>
<dbReference type="OrthoDB" id="184751at2759"/>
<feature type="repeat" description="ANK" evidence="3">
    <location>
        <begin position="36"/>
        <end position="68"/>
    </location>
</feature>
<dbReference type="PROSITE" id="PS50088">
    <property type="entry name" value="ANK_REPEAT"/>
    <property type="match status" value="4"/>
</dbReference>
<keyword evidence="5" id="KW-1185">Reference proteome</keyword>
<sequence length="171" mass="17855">MPSDTPLHKAAHNGDKNAVLQILEDPSMDVNAPGAADRRALHRAAGGNHAELCTILIERGAEVNCPDKSGRTPLHWACISGHKEAAIILLDKGATVDAVTTSGMTSLMGAAEAGKVEVVRLLMERKADSTLKDKDGKLAFDLAMAGKHNAVVKAMKELGDPAAQSASCAIQ</sequence>
<evidence type="ECO:0000256" key="3">
    <source>
        <dbReference type="PROSITE-ProRule" id="PRU00023"/>
    </source>
</evidence>
<dbReference type="PRINTS" id="PR01415">
    <property type="entry name" value="ANKYRIN"/>
</dbReference>
<reference evidence="4 5" key="1">
    <citation type="submission" date="2019-07" db="EMBL/GenBank/DDBJ databases">
        <title>Genomics analysis of Aphanomyces spp. identifies a new class of oomycete effector associated with host adaptation.</title>
        <authorList>
            <person name="Gaulin E."/>
        </authorList>
    </citation>
    <scope>NUCLEOTIDE SEQUENCE [LARGE SCALE GENOMIC DNA]</scope>
    <source>
        <strain evidence="4 5">ATCC 201684</strain>
    </source>
</reference>
<feature type="repeat" description="ANK" evidence="3">
    <location>
        <begin position="102"/>
        <end position="134"/>
    </location>
</feature>
<protein>
    <submittedName>
        <fullName evidence="4">Uncharacterized protein</fullName>
    </submittedName>
</protein>
<dbReference type="AlphaFoldDB" id="A0A6G0WUT2"/>
<dbReference type="PROSITE" id="PS50297">
    <property type="entry name" value="ANK_REP_REGION"/>
    <property type="match status" value="4"/>
</dbReference>
<dbReference type="SMART" id="SM00248">
    <property type="entry name" value="ANK"/>
    <property type="match status" value="5"/>
</dbReference>
<dbReference type="SUPFAM" id="SSF48403">
    <property type="entry name" value="Ankyrin repeat"/>
    <property type="match status" value="1"/>
</dbReference>
<keyword evidence="1" id="KW-0677">Repeat</keyword>
<dbReference type="Gene3D" id="1.25.40.20">
    <property type="entry name" value="Ankyrin repeat-containing domain"/>
    <property type="match status" value="2"/>
</dbReference>
<gene>
    <name evidence="4" type="ORF">Ae201684_011477</name>
</gene>
<dbReference type="EMBL" id="VJMJ01000146">
    <property type="protein sequence ID" value="KAF0731216.1"/>
    <property type="molecule type" value="Genomic_DNA"/>
</dbReference>
<dbReference type="InterPro" id="IPR036770">
    <property type="entry name" value="Ankyrin_rpt-contain_sf"/>
</dbReference>
<name>A0A6G0WUT2_9STRA</name>
<evidence type="ECO:0000256" key="2">
    <source>
        <dbReference type="ARBA" id="ARBA00023043"/>
    </source>
</evidence>
<feature type="repeat" description="ANK" evidence="3">
    <location>
        <begin position="2"/>
        <end position="35"/>
    </location>
</feature>
<dbReference type="Proteomes" id="UP000481153">
    <property type="component" value="Unassembled WGS sequence"/>
</dbReference>
<dbReference type="VEuPathDB" id="FungiDB:AeMF1_009807"/>
<evidence type="ECO:0000313" key="5">
    <source>
        <dbReference type="Proteomes" id="UP000481153"/>
    </source>
</evidence>
<dbReference type="Pfam" id="PF12796">
    <property type="entry name" value="Ank_2"/>
    <property type="match status" value="1"/>
</dbReference>